<dbReference type="InterPro" id="IPR051783">
    <property type="entry name" value="NAD(P)-dependent_oxidoreduct"/>
</dbReference>
<protein>
    <submittedName>
        <fullName evidence="2">NAD-dependent epimerase</fullName>
    </submittedName>
</protein>
<feature type="domain" description="NAD-dependent epimerase/dehydratase" evidence="1">
    <location>
        <begin position="34"/>
        <end position="124"/>
    </location>
</feature>
<evidence type="ECO:0000259" key="1">
    <source>
        <dbReference type="Pfam" id="PF01370"/>
    </source>
</evidence>
<dbReference type="Gene3D" id="3.40.50.720">
    <property type="entry name" value="NAD(P)-binding Rossmann-like Domain"/>
    <property type="match status" value="1"/>
</dbReference>
<evidence type="ECO:0000313" key="3">
    <source>
        <dbReference type="Proteomes" id="UP000191901"/>
    </source>
</evidence>
<gene>
    <name evidence="2" type="ORF">XM38_008420</name>
</gene>
<reference evidence="2 3" key="1">
    <citation type="journal article" date="2016" name="Biochim. Biophys. Acta">
        <title>Characterization of red-shifted phycobilisomes isolated from the chlorophyll f-containing cyanobacterium Halomicronema hongdechloris.</title>
        <authorList>
            <person name="Li Y."/>
            <person name="Lin Y."/>
            <person name="Garvey C.J."/>
            <person name="Birch D."/>
            <person name="Corkery R.W."/>
            <person name="Loughlin P.C."/>
            <person name="Scheer H."/>
            <person name="Willows R.D."/>
            <person name="Chen M."/>
        </authorList>
    </citation>
    <scope>NUCLEOTIDE SEQUENCE [LARGE SCALE GENOMIC DNA]</scope>
    <source>
        <strain evidence="2 3">C2206</strain>
    </source>
</reference>
<dbReference type="GO" id="GO:0004029">
    <property type="term" value="F:aldehyde dehydrogenase (NAD+) activity"/>
    <property type="evidence" value="ECO:0007669"/>
    <property type="project" value="TreeGrafter"/>
</dbReference>
<evidence type="ECO:0000313" key="2">
    <source>
        <dbReference type="EMBL" id="ASC69912.1"/>
    </source>
</evidence>
<dbReference type="GO" id="GO:0005737">
    <property type="term" value="C:cytoplasm"/>
    <property type="evidence" value="ECO:0007669"/>
    <property type="project" value="TreeGrafter"/>
</dbReference>
<dbReference type="KEGG" id="hhg:XM38_008420"/>
<name>A0A1Z3HHW9_9CYAN</name>
<dbReference type="InterPro" id="IPR001509">
    <property type="entry name" value="Epimerase_deHydtase"/>
</dbReference>
<proteinExistence type="predicted"/>
<dbReference type="Pfam" id="PF01370">
    <property type="entry name" value="Epimerase"/>
    <property type="match status" value="1"/>
</dbReference>
<keyword evidence="3" id="KW-1185">Reference proteome</keyword>
<dbReference type="AlphaFoldDB" id="A0A1Z3HHW9"/>
<sequence length="178" mass="18418">MPQIAGAWRCELPNHAAAIAGITQSDHGPKLFLTSATGYIGSAVATALQARGYQVVGLARSEVSAQKLASRGVEPVRGDLTNPASWQQAVEASEGVIHTAAKQGDMAAVDGSVVEAIVATLAGTQTPFVYTSGIWVMGNTGAHPADEIAPLAPPEIVAWRPAVEERALAAVSRGVVRW</sequence>
<dbReference type="PANTHER" id="PTHR48079:SF6">
    <property type="entry name" value="NAD(P)-BINDING DOMAIN-CONTAINING PROTEIN-RELATED"/>
    <property type="match status" value="1"/>
</dbReference>
<organism evidence="2 3">
    <name type="scientific">Halomicronema hongdechloris C2206</name>
    <dbReference type="NCBI Taxonomy" id="1641165"/>
    <lineage>
        <taxon>Bacteria</taxon>
        <taxon>Bacillati</taxon>
        <taxon>Cyanobacteriota</taxon>
        <taxon>Cyanophyceae</taxon>
        <taxon>Nodosilineales</taxon>
        <taxon>Nodosilineaceae</taxon>
        <taxon>Halomicronema</taxon>
    </lineage>
</organism>
<dbReference type="RefSeq" id="WP_225889178.1">
    <property type="nucleotide sequence ID" value="NZ_CP021983.2"/>
</dbReference>
<dbReference type="EMBL" id="CP021983">
    <property type="protein sequence ID" value="ASC69912.1"/>
    <property type="molecule type" value="Genomic_DNA"/>
</dbReference>
<dbReference type="Proteomes" id="UP000191901">
    <property type="component" value="Chromosome"/>
</dbReference>
<dbReference type="SUPFAM" id="SSF51735">
    <property type="entry name" value="NAD(P)-binding Rossmann-fold domains"/>
    <property type="match status" value="1"/>
</dbReference>
<accession>A0A1Z3HHW9</accession>
<dbReference type="PANTHER" id="PTHR48079">
    <property type="entry name" value="PROTEIN YEEZ"/>
    <property type="match status" value="1"/>
</dbReference>
<dbReference type="InterPro" id="IPR036291">
    <property type="entry name" value="NAD(P)-bd_dom_sf"/>
</dbReference>